<evidence type="ECO:0000313" key="4">
    <source>
        <dbReference type="EMBL" id="KYH32938.1"/>
    </source>
</evidence>
<dbReference type="InterPro" id="IPR011640">
    <property type="entry name" value="Fe2_transport_prot_B_C"/>
</dbReference>
<feature type="transmembrane region" description="Helical" evidence="1">
    <location>
        <begin position="354"/>
        <end position="379"/>
    </location>
</feature>
<feature type="transmembrane region" description="Helical" evidence="1">
    <location>
        <begin position="305"/>
        <end position="334"/>
    </location>
</feature>
<feature type="transmembrane region" description="Helical" evidence="1">
    <location>
        <begin position="399"/>
        <end position="416"/>
    </location>
</feature>
<reference evidence="4 5" key="1">
    <citation type="submission" date="2016-02" db="EMBL/GenBank/DDBJ databases">
        <title>Genome sequence of Moorella mulderi DSM 14980.</title>
        <authorList>
            <person name="Poehlein A."/>
            <person name="Daniel R."/>
        </authorList>
    </citation>
    <scope>NUCLEOTIDE SEQUENCE [LARGE SCALE GENOMIC DNA]</scope>
    <source>
        <strain evidence="4 5">DSM 14980</strain>
    </source>
</reference>
<name>A0A151AZ73_9FIRM</name>
<organism evidence="4 5">
    <name type="scientific">Moorella mulderi DSM 14980</name>
    <dbReference type="NCBI Taxonomy" id="1122241"/>
    <lineage>
        <taxon>Bacteria</taxon>
        <taxon>Bacillati</taxon>
        <taxon>Bacillota</taxon>
        <taxon>Clostridia</taxon>
        <taxon>Neomoorellales</taxon>
        <taxon>Neomoorellaceae</taxon>
        <taxon>Neomoorella</taxon>
    </lineage>
</organism>
<evidence type="ECO:0000313" key="5">
    <source>
        <dbReference type="Proteomes" id="UP000075670"/>
    </source>
</evidence>
<keyword evidence="5" id="KW-1185">Reference proteome</keyword>
<accession>A0A151AZ73</accession>
<evidence type="ECO:0000259" key="2">
    <source>
        <dbReference type="Pfam" id="PF07664"/>
    </source>
</evidence>
<feature type="transmembrane region" description="Helical" evidence="1">
    <location>
        <begin position="436"/>
        <end position="464"/>
    </location>
</feature>
<dbReference type="Pfam" id="PF07664">
    <property type="entry name" value="FeoB_C"/>
    <property type="match status" value="1"/>
</dbReference>
<dbReference type="Pfam" id="PF07670">
    <property type="entry name" value="Gate"/>
    <property type="match status" value="2"/>
</dbReference>
<dbReference type="PANTHER" id="PTHR43185:SF2">
    <property type="entry name" value="FERROUS IRON TRANSPORT PROTEIN B"/>
    <property type="match status" value="1"/>
</dbReference>
<dbReference type="AlphaFoldDB" id="A0A151AZ73"/>
<gene>
    <name evidence="4" type="primary">feoB_2</name>
    <name evidence="4" type="ORF">MOMUL_07160</name>
</gene>
<dbReference type="GO" id="GO:0015093">
    <property type="term" value="F:ferrous iron transmembrane transporter activity"/>
    <property type="evidence" value="ECO:0007669"/>
    <property type="project" value="InterPro"/>
</dbReference>
<keyword evidence="1" id="KW-0812">Transmembrane</keyword>
<dbReference type="Proteomes" id="UP000075670">
    <property type="component" value="Unassembled WGS sequence"/>
</dbReference>
<feature type="transmembrane region" description="Helical" evidence="1">
    <location>
        <begin position="66"/>
        <end position="84"/>
    </location>
</feature>
<keyword evidence="1" id="KW-1133">Transmembrane helix</keyword>
<keyword evidence="1" id="KW-0472">Membrane</keyword>
<dbReference type="EMBL" id="LTBC01000002">
    <property type="protein sequence ID" value="KYH32938.1"/>
    <property type="molecule type" value="Genomic_DNA"/>
</dbReference>
<protein>
    <submittedName>
        <fullName evidence="4">Ferrous iron transport protein B</fullName>
    </submittedName>
</protein>
<dbReference type="PANTHER" id="PTHR43185">
    <property type="entry name" value="FERROUS IRON TRANSPORT PROTEIN B"/>
    <property type="match status" value="1"/>
</dbReference>
<proteinExistence type="predicted"/>
<dbReference type="RefSeq" id="WP_062281617.1">
    <property type="nucleotide sequence ID" value="NZ_LTBC01000002.1"/>
</dbReference>
<sequence>MTGQKTDPVLVEARRLAGDPEDSYRDRIVAALYARAQTIAYRTVKVAPAPCQDFDWRLDAILTSRLWGYPIMLALLAVVFWLTLKGANYPSALLASLLFAFQDILTSLFHQLGAPAWLHGIVVLGMYRTLAWVVAVMLPPMAIFFPLFTLLEDLGYLPRIAFNLDNFFKKAGAHGKQALTMCMGFGCNAAGVVGCRIIDSPRERLLAILTNNFSPCNGRLPTLITLAAIFMGGLLTTAAGAVAATLTVAGIILLGIVLMFFTSWLLSRTLLKGVPSSFTLELPPYRPPQVLRVITRSVLDRTLYVLARAVLVAAPAGAFTWVLANVHLGAFSIIDHMAGWLQPLGKAVGLDGYILLAFILGLPANEIVIPILLMSYLSIGMLTEVDSLATLGEILVRHGWTWVTALNVMLFSLMHWPCGTTLLTIYKETKSLKWPLLAAVIPTALGLAACFLVKLLAGLLGAALGG</sequence>
<feature type="transmembrane region" description="Helical" evidence="1">
    <location>
        <begin position="248"/>
        <end position="266"/>
    </location>
</feature>
<feature type="transmembrane region" description="Helical" evidence="1">
    <location>
        <begin position="223"/>
        <end position="242"/>
    </location>
</feature>
<dbReference type="InterPro" id="IPR011642">
    <property type="entry name" value="Gate_dom"/>
</dbReference>
<evidence type="ECO:0000259" key="3">
    <source>
        <dbReference type="Pfam" id="PF07670"/>
    </source>
</evidence>
<dbReference type="GO" id="GO:0005886">
    <property type="term" value="C:plasma membrane"/>
    <property type="evidence" value="ECO:0007669"/>
    <property type="project" value="TreeGrafter"/>
</dbReference>
<feature type="domain" description="Nucleoside transporter/FeoB GTPase Gate" evidence="3">
    <location>
        <begin position="136"/>
        <end position="229"/>
    </location>
</feature>
<feature type="transmembrane region" description="Helical" evidence="1">
    <location>
        <begin position="130"/>
        <end position="151"/>
    </location>
</feature>
<comment type="caution">
    <text evidence="4">The sequence shown here is derived from an EMBL/GenBank/DDBJ whole genome shotgun (WGS) entry which is preliminary data.</text>
</comment>
<feature type="domain" description="Ferrous iron transport protein B C-terminal" evidence="2">
    <location>
        <begin position="249"/>
        <end position="297"/>
    </location>
</feature>
<feature type="domain" description="Nucleoside transporter/FeoB GTPase Gate" evidence="3">
    <location>
        <begin position="308"/>
        <end position="430"/>
    </location>
</feature>
<dbReference type="InterPro" id="IPR050860">
    <property type="entry name" value="FeoB_GTPase"/>
</dbReference>
<evidence type="ECO:0000256" key="1">
    <source>
        <dbReference type="SAM" id="Phobius"/>
    </source>
</evidence>
<dbReference type="PATRIC" id="fig|1122241.3.peg.754"/>